<gene>
    <name evidence="7" type="ORF">VCS650_LOCUS36984</name>
</gene>
<feature type="compositionally biased region" description="Polar residues" evidence="4">
    <location>
        <begin position="1045"/>
        <end position="1057"/>
    </location>
</feature>
<dbReference type="Gene3D" id="2.40.10.10">
    <property type="entry name" value="Trypsin-like serine proteases"/>
    <property type="match status" value="3"/>
</dbReference>
<dbReference type="InterPro" id="IPR009003">
    <property type="entry name" value="Peptidase_S1_PA"/>
</dbReference>
<feature type="compositionally biased region" description="Low complexity" evidence="4">
    <location>
        <begin position="709"/>
        <end position="730"/>
    </location>
</feature>
<evidence type="ECO:0000256" key="5">
    <source>
        <dbReference type="SAM" id="SignalP"/>
    </source>
</evidence>
<feature type="region of interest" description="Disordered" evidence="4">
    <location>
        <begin position="643"/>
        <end position="663"/>
    </location>
</feature>
<feature type="domain" description="Peptidase S1" evidence="6">
    <location>
        <begin position="1207"/>
        <end position="1452"/>
    </location>
</feature>
<accession>A0A815LXU2</accession>
<dbReference type="Proteomes" id="UP000663891">
    <property type="component" value="Unassembled WGS sequence"/>
</dbReference>
<feature type="domain" description="Peptidase S1" evidence="6">
    <location>
        <begin position="331"/>
        <end position="575"/>
    </location>
</feature>
<sequence length="1488" mass="159353">MKLQLIIILLAYILNMTLCIAIRYDCDNRNRSCGCGFKNVEINEENNNPEEAIPYSWSMIVSIRYDCKQNGDPSTHCCSGTILNNRYILTAAGCFNSTDNSSLVSDNITIAAGIHSLSQSCQTIRAVNDIFIHPNWTSTDEAMNNIAILRLDEPLDFKTDFILSSACFSSQMDTSVEIMPNSTLAIAGWNVFDNLDNNIDQVLKQLTVYPSHDYNDSFCPRSVNESEFLFCAGRDGAEMGAPAFEWIGNRWELIGIQSNAMDGCSGIGYNGLFVRVAAYYDWIESIINSDNIITTEPDTTTSVKPLFDYECDRSKSCGCGYSDVSFRPTRIFGGEDVVEDSWSMIVSLRFYGNNEHFCAGTLLSNSYVLTAAHCVDRFSSIQPVNMTIIAGVTNRSDSGGYQRSIDRIYIHQNYTGRPHFFNDIALLHMSRPLTFQNNPIIAKTCIRRLNSSISVTEQQPKNGTRLVVIGWGALKPGSFQLSNYLRQIQVPVIDNQDQNCKQIIGDSESQFCAGSYNGEQDACLGDSGGPILYWTGDYWEQQGIVGYNFDCGRPGYPGIYTRLSYYWQWMEDILNGTNEHVEPEFSLTNPTTTTTRPTTTRITTTRPLQTTSSSNSINTMDTSQTATLSSTSSSLTIITSNMSLSPSSTMSPGTPQTSLSSMTNNIDTSQTVVSSSTMTMISGTPQITTMSSSPMTPTASNIISASSTMSLGTSQTTSTSSNTLPSSSTTNNVGTSQTLVSSSTMATISDTPQITILSSISSSPMPTTPNIPMTSTASSIISASSTVSPGIPQTTLTASNTASSLSSSIMSPGIPQTTSTLPNTASSSLSSSSMSPGIPQTTSTLPNTASSASSSSSMSPGIPQTTTTSSDTASSSSSTMSPGISQTTSTSTNTASSSSSSSSMSPGIPQTTTTSTNTASSSSSSSSSMSPGISQTTTTSTNTASSSSSSSSMFPGIPQTTTTSTNTASSSPSSTTSNGIPQTTTTSTYTASSSSMSPGIPQTTTTSSDTLSSSPSSSMSPGIPQTTSSLPNTASSSSSSMSPDIPQTTSTMSPGIPQTTTTSSNTASSSLLTTSMNTSQTVISSSTMAMMSNASQITTMSSILSSSPIPTTSNIPLTITSSSTLSPPTTTTASIIQTTTPSSVVIPSIITTPSTTQIYTSSSTVRITTDSLLLPNSTATTTGLPLRKKTYECNRIPNECGCSLSNVVLSENNQQSSDVHSTSENAYEYSWSMIVSIRVNGTKHACSGTILSDLFILTTAQCVINRNKNQITIAAGIHSLSQYTSIHTIAEVHIHEDYKNNAAHLHDIAILRLEHPLRLTTQPLFSKTCLSNTSSSNPLESSNLVAVGWKQTMVDESTPNILQQVSINRITTQNSMCFNSVYDNKYQLCAGLMINDTEPCKENFGEPIFVYRNDYWEQIGMLSNTHGCISIGHSGVYTRLSSYLDWIQRIMQNTAIPMRRPVIKNNSSTLKQNIFILIMTLLIIKIFH</sequence>
<keyword evidence="1" id="KW-1015">Disulfide bond</keyword>
<reference evidence="7" key="1">
    <citation type="submission" date="2021-02" db="EMBL/GenBank/DDBJ databases">
        <authorList>
            <person name="Nowell W R."/>
        </authorList>
    </citation>
    <scope>NUCLEOTIDE SEQUENCE</scope>
</reference>
<keyword evidence="3" id="KW-0645">Protease</keyword>
<evidence type="ECO:0000256" key="2">
    <source>
        <dbReference type="ARBA" id="ARBA00024195"/>
    </source>
</evidence>
<dbReference type="CDD" id="cd00190">
    <property type="entry name" value="Tryp_SPc"/>
    <property type="match status" value="2"/>
</dbReference>
<dbReference type="GO" id="GO:0004252">
    <property type="term" value="F:serine-type endopeptidase activity"/>
    <property type="evidence" value="ECO:0007669"/>
    <property type="project" value="InterPro"/>
</dbReference>
<name>A0A815LXU2_9BILA</name>
<evidence type="ECO:0000313" key="7">
    <source>
        <dbReference type="EMBL" id="CAF1409079.1"/>
    </source>
</evidence>
<feature type="signal peptide" evidence="5">
    <location>
        <begin position="1"/>
        <end position="19"/>
    </location>
</feature>
<dbReference type="InterPro" id="IPR001314">
    <property type="entry name" value="Peptidase_S1A"/>
</dbReference>
<dbReference type="InterPro" id="IPR018114">
    <property type="entry name" value="TRYPSIN_HIS"/>
</dbReference>
<dbReference type="SUPFAM" id="SSF50494">
    <property type="entry name" value="Trypsin-like serine proteases"/>
    <property type="match status" value="3"/>
</dbReference>
<dbReference type="PANTHER" id="PTHR24256">
    <property type="entry name" value="TRYPTASE-RELATED"/>
    <property type="match status" value="1"/>
</dbReference>
<dbReference type="PROSITE" id="PS00134">
    <property type="entry name" value="TRYPSIN_HIS"/>
    <property type="match status" value="1"/>
</dbReference>
<dbReference type="InterPro" id="IPR043504">
    <property type="entry name" value="Peptidase_S1_PA_chymotrypsin"/>
</dbReference>
<feature type="compositionally biased region" description="Low complexity" evidence="4">
    <location>
        <begin position="643"/>
        <end position="658"/>
    </location>
</feature>
<organism evidence="7 8">
    <name type="scientific">Adineta steineri</name>
    <dbReference type="NCBI Taxonomy" id="433720"/>
    <lineage>
        <taxon>Eukaryota</taxon>
        <taxon>Metazoa</taxon>
        <taxon>Spiralia</taxon>
        <taxon>Gnathifera</taxon>
        <taxon>Rotifera</taxon>
        <taxon>Eurotatoria</taxon>
        <taxon>Bdelloidea</taxon>
        <taxon>Adinetida</taxon>
        <taxon>Adinetidae</taxon>
        <taxon>Adineta</taxon>
    </lineage>
</organism>
<comment type="caution">
    <text evidence="7">The sequence shown here is derived from an EMBL/GenBank/DDBJ whole genome shotgun (WGS) entry which is preliminary data.</text>
</comment>
<evidence type="ECO:0000259" key="6">
    <source>
        <dbReference type="PROSITE" id="PS50240"/>
    </source>
</evidence>
<evidence type="ECO:0000256" key="3">
    <source>
        <dbReference type="RuleBase" id="RU363034"/>
    </source>
</evidence>
<feature type="compositionally biased region" description="Polar residues" evidence="4">
    <location>
        <begin position="612"/>
        <end position="621"/>
    </location>
</feature>
<keyword evidence="5" id="KW-0732">Signal</keyword>
<feature type="compositionally biased region" description="Polar residues" evidence="4">
    <location>
        <begin position="838"/>
        <end position="848"/>
    </location>
</feature>
<feature type="region of interest" description="Disordered" evidence="4">
    <location>
        <begin position="607"/>
        <end position="628"/>
    </location>
</feature>
<comment type="similarity">
    <text evidence="2">Belongs to the peptidase S1 family. CLIP subfamily.</text>
</comment>
<dbReference type="InterPro" id="IPR051487">
    <property type="entry name" value="Ser/Thr_Proteases_Immune/Dev"/>
</dbReference>
<dbReference type="GO" id="GO:0006508">
    <property type="term" value="P:proteolysis"/>
    <property type="evidence" value="ECO:0007669"/>
    <property type="project" value="UniProtKB-KW"/>
</dbReference>
<dbReference type="SMART" id="SM00020">
    <property type="entry name" value="Tryp_SPc"/>
    <property type="match status" value="3"/>
</dbReference>
<evidence type="ECO:0000256" key="4">
    <source>
        <dbReference type="SAM" id="MobiDB-lite"/>
    </source>
</evidence>
<dbReference type="PRINTS" id="PR00722">
    <property type="entry name" value="CHYMOTRYPSIN"/>
</dbReference>
<dbReference type="EMBL" id="CAJNON010000956">
    <property type="protein sequence ID" value="CAF1409079.1"/>
    <property type="molecule type" value="Genomic_DNA"/>
</dbReference>
<feature type="domain" description="Peptidase S1" evidence="6">
    <location>
        <begin position="41"/>
        <end position="288"/>
    </location>
</feature>
<keyword evidence="3" id="KW-0720">Serine protease</keyword>
<dbReference type="InterPro" id="IPR033116">
    <property type="entry name" value="TRYPSIN_SER"/>
</dbReference>
<protein>
    <recommendedName>
        <fullName evidence="6">Peptidase S1 domain-containing protein</fullName>
    </recommendedName>
</protein>
<feature type="region of interest" description="Disordered" evidence="4">
    <location>
        <begin position="709"/>
        <end position="735"/>
    </location>
</feature>
<evidence type="ECO:0000256" key="1">
    <source>
        <dbReference type="ARBA" id="ARBA00023157"/>
    </source>
</evidence>
<feature type="compositionally biased region" description="Low complexity" evidence="4">
    <location>
        <begin position="817"/>
        <end position="835"/>
    </location>
</feature>
<evidence type="ECO:0000313" key="8">
    <source>
        <dbReference type="Proteomes" id="UP000663891"/>
    </source>
</evidence>
<feature type="compositionally biased region" description="Low complexity" evidence="4">
    <location>
        <begin position="849"/>
        <end position="952"/>
    </location>
</feature>
<feature type="region of interest" description="Disordered" evidence="4">
    <location>
        <begin position="804"/>
        <end position="1072"/>
    </location>
</feature>
<dbReference type="InterPro" id="IPR001254">
    <property type="entry name" value="Trypsin_dom"/>
</dbReference>
<proteinExistence type="inferred from homology"/>
<feature type="compositionally biased region" description="Low complexity" evidence="4">
    <location>
        <begin position="1058"/>
        <end position="1072"/>
    </location>
</feature>
<feature type="compositionally biased region" description="Low complexity" evidence="4">
    <location>
        <begin position="960"/>
        <end position="1042"/>
    </location>
</feature>
<dbReference type="Pfam" id="PF00089">
    <property type="entry name" value="Trypsin"/>
    <property type="match status" value="3"/>
</dbReference>
<dbReference type="PROSITE" id="PS50240">
    <property type="entry name" value="TRYPSIN_DOM"/>
    <property type="match status" value="3"/>
</dbReference>
<dbReference type="OrthoDB" id="6380398at2759"/>
<feature type="chain" id="PRO_5032866320" description="Peptidase S1 domain-containing protein" evidence="5">
    <location>
        <begin position="20"/>
        <end position="1488"/>
    </location>
</feature>
<dbReference type="PROSITE" id="PS00135">
    <property type="entry name" value="TRYPSIN_SER"/>
    <property type="match status" value="1"/>
</dbReference>
<keyword evidence="3" id="KW-0378">Hydrolase</keyword>
<dbReference type="FunFam" id="2.40.10.10:FF:000068">
    <property type="entry name" value="transmembrane protease serine 2"/>
    <property type="match status" value="3"/>
</dbReference>